<feature type="domain" description="AB hydrolase-1" evidence="1">
    <location>
        <begin position="24"/>
        <end position="236"/>
    </location>
</feature>
<gene>
    <name evidence="2" type="ORF">HNR67_000650</name>
</gene>
<evidence type="ECO:0000313" key="2">
    <source>
        <dbReference type="EMBL" id="MBB4674532.1"/>
    </source>
</evidence>
<dbReference type="SUPFAM" id="SSF53474">
    <property type="entry name" value="alpha/beta-Hydrolases"/>
    <property type="match status" value="1"/>
</dbReference>
<evidence type="ECO:0000259" key="1">
    <source>
        <dbReference type="Pfam" id="PF12697"/>
    </source>
</evidence>
<proteinExistence type="predicted"/>
<dbReference type="Gene3D" id="3.40.50.1820">
    <property type="entry name" value="alpha/beta hydrolase"/>
    <property type="match status" value="1"/>
</dbReference>
<name>A0A7W7C4R5_9PSEU</name>
<protein>
    <submittedName>
        <fullName evidence="2">Pimeloyl-ACP methyl ester carboxylesterase</fullName>
    </submittedName>
</protein>
<sequence>MSPALAVANGVRWSVHGTGGPVTLLIPGLGATPGEARLPAVGLAGTRVVLTLPSHGESPDAPPGYFRYQTIAADVLAVADEVGATAAIGTSLGASALLTIAAGHPTRFERLALLIPAVLDQPRTAGGTDPLARMSEATEHALTTGDTSRLQAVVAGELPPGQDLADYVDKRVAALLRLREALTGLPAQVPVPDVRTLAEVTARVLVVSATGDPLHSEHVAKSVAAALPQARLEVLPSLIPLVTHRRELRALLADWAASPLG</sequence>
<dbReference type="RefSeq" id="WP_312986326.1">
    <property type="nucleotide sequence ID" value="NZ_BAAAUI010000003.1"/>
</dbReference>
<organism evidence="2 3">
    <name type="scientific">Crossiella cryophila</name>
    <dbReference type="NCBI Taxonomy" id="43355"/>
    <lineage>
        <taxon>Bacteria</taxon>
        <taxon>Bacillati</taxon>
        <taxon>Actinomycetota</taxon>
        <taxon>Actinomycetes</taxon>
        <taxon>Pseudonocardiales</taxon>
        <taxon>Pseudonocardiaceae</taxon>
        <taxon>Crossiella</taxon>
    </lineage>
</organism>
<dbReference type="Pfam" id="PF12697">
    <property type="entry name" value="Abhydrolase_6"/>
    <property type="match status" value="1"/>
</dbReference>
<evidence type="ECO:0000313" key="3">
    <source>
        <dbReference type="Proteomes" id="UP000533598"/>
    </source>
</evidence>
<dbReference type="AlphaFoldDB" id="A0A7W7C4R5"/>
<dbReference type="InterPro" id="IPR029058">
    <property type="entry name" value="AB_hydrolase_fold"/>
</dbReference>
<dbReference type="EMBL" id="JACHMH010000001">
    <property type="protein sequence ID" value="MBB4674532.1"/>
    <property type="molecule type" value="Genomic_DNA"/>
</dbReference>
<reference evidence="2 3" key="1">
    <citation type="submission" date="2020-08" db="EMBL/GenBank/DDBJ databases">
        <title>Sequencing the genomes of 1000 actinobacteria strains.</title>
        <authorList>
            <person name="Klenk H.-P."/>
        </authorList>
    </citation>
    <scope>NUCLEOTIDE SEQUENCE [LARGE SCALE GENOMIC DNA]</scope>
    <source>
        <strain evidence="2 3">DSM 44230</strain>
    </source>
</reference>
<accession>A0A7W7C4R5</accession>
<dbReference type="InterPro" id="IPR000073">
    <property type="entry name" value="AB_hydrolase_1"/>
</dbReference>
<comment type="caution">
    <text evidence="2">The sequence shown here is derived from an EMBL/GenBank/DDBJ whole genome shotgun (WGS) entry which is preliminary data.</text>
</comment>
<dbReference type="GO" id="GO:0003824">
    <property type="term" value="F:catalytic activity"/>
    <property type="evidence" value="ECO:0007669"/>
    <property type="project" value="UniProtKB-ARBA"/>
</dbReference>
<keyword evidence="3" id="KW-1185">Reference proteome</keyword>
<dbReference type="Proteomes" id="UP000533598">
    <property type="component" value="Unassembled WGS sequence"/>
</dbReference>